<dbReference type="EMBL" id="FN653020">
    <property type="protein sequence ID" value="CBY22927.1"/>
    <property type="molecule type" value="Genomic_DNA"/>
</dbReference>
<dbReference type="AlphaFoldDB" id="E4X0P3"/>
<dbReference type="InParanoid" id="E4X0P3"/>
<dbReference type="Proteomes" id="UP000011014">
    <property type="component" value="Unassembled WGS sequence"/>
</dbReference>
<proteinExistence type="predicted"/>
<feature type="transmembrane region" description="Helical" evidence="1">
    <location>
        <begin position="23"/>
        <end position="39"/>
    </location>
</feature>
<protein>
    <submittedName>
        <fullName evidence="2">Uncharacterized protein</fullName>
    </submittedName>
</protein>
<gene>
    <name evidence="2" type="ORF">GSOID_T00014849001</name>
    <name evidence="3" type="ORF">GSOID_T00021624001</name>
</gene>
<evidence type="ECO:0000313" key="2">
    <source>
        <dbReference type="EMBL" id="CBY22927.1"/>
    </source>
</evidence>
<keyword evidence="1" id="KW-1133">Transmembrane helix</keyword>
<reference evidence="2" key="1">
    <citation type="journal article" date="2010" name="Science">
        <title>Plasticity of animal genome architecture unmasked by rapid evolution of a pelagic tunicate.</title>
        <authorList>
            <person name="Denoeud F."/>
            <person name="Henriet S."/>
            <person name="Mungpakdee S."/>
            <person name="Aury J.M."/>
            <person name="Da Silva C."/>
            <person name="Brinkmann H."/>
            <person name="Mikhaleva J."/>
            <person name="Olsen L.C."/>
            <person name="Jubin C."/>
            <person name="Canestro C."/>
            <person name="Bouquet J.M."/>
            <person name="Danks G."/>
            <person name="Poulain J."/>
            <person name="Campsteijn C."/>
            <person name="Adamski M."/>
            <person name="Cross I."/>
            <person name="Yadetie F."/>
            <person name="Muffato M."/>
            <person name="Louis A."/>
            <person name="Butcher S."/>
            <person name="Tsagkogeorga G."/>
            <person name="Konrad A."/>
            <person name="Singh S."/>
            <person name="Jensen M.F."/>
            <person name="Cong E.H."/>
            <person name="Eikeseth-Otteraa H."/>
            <person name="Noel B."/>
            <person name="Anthouard V."/>
            <person name="Porcel B.M."/>
            <person name="Kachouri-Lafond R."/>
            <person name="Nishino A."/>
            <person name="Ugolini M."/>
            <person name="Chourrout P."/>
            <person name="Nishida H."/>
            <person name="Aasland R."/>
            <person name="Huzurbazar S."/>
            <person name="Westhof E."/>
            <person name="Delsuc F."/>
            <person name="Lehrach H."/>
            <person name="Reinhardt R."/>
            <person name="Weissenbach J."/>
            <person name="Roy S.W."/>
            <person name="Artiguenave F."/>
            <person name="Postlethwait J.H."/>
            <person name="Manak J.R."/>
            <person name="Thompson E.M."/>
            <person name="Jaillon O."/>
            <person name="Du Pasquier L."/>
            <person name="Boudinot P."/>
            <person name="Liberles D.A."/>
            <person name="Volff J.N."/>
            <person name="Philippe H."/>
            <person name="Lenhard B."/>
            <person name="Roest Crollius H."/>
            <person name="Wincker P."/>
            <person name="Chourrout D."/>
        </authorList>
    </citation>
    <scope>NUCLEOTIDE SEQUENCE [LARGE SCALE GENOMIC DNA]</scope>
</reference>
<feature type="transmembrane region" description="Helical" evidence="1">
    <location>
        <begin position="82"/>
        <end position="104"/>
    </location>
</feature>
<accession>E4X0P3</accession>
<evidence type="ECO:0000313" key="4">
    <source>
        <dbReference type="Proteomes" id="UP000001307"/>
    </source>
</evidence>
<sequence>MIEHNLEISTTSSFLCRFKSTEIAAWILYSLGFLAIVTSRTKRGFLNRTSFILLIVNDVCLSLGMGQWVLLAYFWFSSWAQLTGLWMTTALSASICAVNLFFLLRPGF</sequence>
<evidence type="ECO:0000313" key="3">
    <source>
        <dbReference type="EMBL" id="CBY33685.1"/>
    </source>
</evidence>
<dbReference type="Proteomes" id="UP000001307">
    <property type="component" value="Unassembled WGS sequence"/>
</dbReference>
<keyword evidence="1" id="KW-0472">Membrane</keyword>
<name>E4X0P3_OIKDI</name>
<organism evidence="2">
    <name type="scientific">Oikopleura dioica</name>
    <name type="common">Tunicate</name>
    <dbReference type="NCBI Taxonomy" id="34765"/>
    <lineage>
        <taxon>Eukaryota</taxon>
        <taxon>Metazoa</taxon>
        <taxon>Chordata</taxon>
        <taxon>Tunicata</taxon>
        <taxon>Appendicularia</taxon>
        <taxon>Copelata</taxon>
        <taxon>Oikopleuridae</taxon>
        <taxon>Oikopleura</taxon>
    </lineage>
</organism>
<keyword evidence="4" id="KW-1185">Reference proteome</keyword>
<dbReference type="EMBL" id="FN654438">
    <property type="protein sequence ID" value="CBY33685.1"/>
    <property type="molecule type" value="Genomic_DNA"/>
</dbReference>
<evidence type="ECO:0000256" key="1">
    <source>
        <dbReference type="SAM" id="Phobius"/>
    </source>
</evidence>
<feature type="transmembrane region" description="Helical" evidence="1">
    <location>
        <begin position="51"/>
        <end position="76"/>
    </location>
</feature>
<keyword evidence="1" id="KW-0812">Transmembrane</keyword>